<gene>
    <name evidence="1" type="ORF">K435DRAFT_797456</name>
</gene>
<dbReference type="EMBL" id="ML179180">
    <property type="protein sequence ID" value="THU96308.1"/>
    <property type="molecule type" value="Genomic_DNA"/>
</dbReference>
<evidence type="ECO:0000313" key="1">
    <source>
        <dbReference type="EMBL" id="THU96308.1"/>
    </source>
</evidence>
<dbReference type="AlphaFoldDB" id="A0A4S8M3M7"/>
<protein>
    <submittedName>
        <fullName evidence="1">Uncharacterized protein</fullName>
    </submittedName>
</protein>
<reference evidence="1 2" key="1">
    <citation type="journal article" date="2019" name="Nat. Ecol. Evol.">
        <title>Megaphylogeny resolves global patterns of mushroom evolution.</title>
        <authorList>
            <person name="Varga T."/>
            <person name="Krizsan K."/>
            <person name="Foldi C."/>
            <person name="Dima B."/>
            <person name="Sanchez-Garcia M."/>
            <person name="Sanchez-Ramirez S."/>
            <person name="Szollosi G.J."/>
            <person name="Szarkandi J.G."/>
            <person name="Papp V."/>
            <person name="Albert L."/>
            <person name="Andreopoulos W."/>
            <person name="Angelini C."/>
            <person name="Antonin V."/>
            <person name="Barry K.W."/>
            <person name="Bougher N.L."/>
            <person name="Buchanan P."/>
            <person name="Buyck B."/>
            <person name="Bense V."/>
            <person name="Catcheside P."/>
            <person name="Chovatia M."/>
            <person name="Cooper J."/>
            <person name="Damon W."/>
            <person name="Desjardin D."/>
            <person name="Finy P."/>
            <person name="Geml J."/>
            <person name="Haridas S."/>
            <person name="Hughes K."/>
            <person name="Justo A."/>
            <person name="Karasinski D."/>
            <person name="Kautmanova I."/>
            <person name="Kiss B."/>
            <person name="Kocsube S."/>
            <person name="Kotiranta H."/>
            <person name="LaButti K.M."/>
            <person name="Lechner B.E."/>
            <person name="Liimatainen K."/>
            <person name="Lipzen A."/>
            <person name="Lukacs Z."/>
            <person name="Mihaltcheva S."/>
            <person name="Morgado L.N."/>
            <person name="Niskanen T."/>
            <person name="Noordeloos M.E."/>
            <person name="Ohm R.A."/>
            <person name="Ortiz-Santana B."/>
            <person name="Ovrebo C."/>
            <person name="Racz N."/>
            <person name="Riley R."/>
            <person name="Savchenko A."/>
            <person name="Shiryaev A."/>
            <person name="Soop K."/>
            <person name="Spirin V."/>
            <person name="Szebenyi C."/>
            <person name="Tomsovsky M."/>
            <person name="Tulloss R.E."/>
            <person name="Uehling J."/>
            <person name="Grigoriev I.V."/>
            <person name="Vagvolgyi C."/>
            <person name="Papp T."/>
            <person name="Martin F.M."/>
            <person name="Miettinen O."/>
            <person name="Hibbett D.S."/>
            <person name="Nagy L.G."/>
        </authorList>
    </citation>
    <scope>NUCLEOTIDE SEQUENCE [LARGE SCALE GENOMIC DNA]</scope>
    <source>
        <strain evidence="1 2">CBS 962.96</strain>
    </source>
</reference>
<dbReference type="Proteomes" id="UP000297245">
    <property type="component" value="Unassembled WGS sequence"/>
</dbReference>
<name>A0A4S8M3M7_DENBC</name>
<sequence length="159" mass="17864">MSDIIWLQPCSVYVCLPQDFTGNYTILPMNASQTGESESEMHSFRTLFSMLELRVESNDWIQFAGEVSIAKCGSCPDNVTRSRRASMPARKTDASVEVAKMPNFYELCDDCKECKECKLTRSCPLIPQSPSALTRRGLVLFANDFSVTLVVEPAETRFE</sequence>
<proteinExistence type="predicted"/>
<evidence type="ECO:0000313" key="2">
    <source>
        <dbReference type="Proteomes" id="UP000297245"/>
    </source>
</evidence>
<organism evidence="1 2">
    <name type="scientific">Dendrothele bispora (strain CBS 962.96)</name>
    <dbReference type="NCBI Taxonomy" id="1314807"/>
    <lineage>
        <taxon>Eukaryota</taxon>
        <taxon>Fungi</taxon>
        <taxon>Dikarya</taxon>
        <taxon>Basidiomycota</taxon>
        <taxon>Agaricomycotina</taxon>
        <taxon>Agaricomycetes</taxon>
        <taxon>Agaricomycetidae</taxon>
        <taxon>Agaricales</taxon>
        <taxon>Agaricales incertae sedis</taxon>
        <taxon>Dendrothele</taxon>
    </lineage>
</organism>
<keyword evidence="2" id="KW-1185">Reference proteome</keyword>
<accession>A0A4S8M3M7</accession>